<dbReference type="eggNOG" id="ENOG5032Q1I">
    <property type="taxonomic scope" value="Bacteria"/>
</dbReference>
<evidence type="ECO:0000313" key="2">
    <source>
        <dbReference type="Proteomes" id="UP000030111"/>
    </source>
</evidence>
<dbReference type="EMBL" id="JRLY01000015">
    <property type="protein sequence ID" value="KGO91768.1"/>
    <property type="molecule type" value="Genomic_DNA"/>
</dbReference>
<reference evidence="1 2" key="1">
    <citation type="submission" date="2013-09" db="EMBL/GenBank/DDBJ databases">
        <authorList>
            <person name="Zeng Z."/>
            <person name="Chen C."/>
        </authorList>
    </citation>
    <scope>NUCLEOTIDE SEQUENCE [LARGE SCALE GENOMIC DNA]</scope>
    <source>
        <strain evidence="1 2">WB 4.1-42</strain>
    </source>
</reference>
<accession>A0A0A2MJX4</accession>
<dbReference type="STRING" id="1121898.GCA_000422725_03706"/>
<organism evidence="1 2">
    <name type="scientific">Flavobacterium subsaxonicum WB 4.1-42 = DSM 21790</name>
    <dbReference type="NCBI Taxonomy" id="1121898"/>
    <lineage>
        <taxon>Bacteria</taxon>
        <taxon>Pseudomonadati</taxon>
        <taxon>Bacteroidota</taxon>
        <taxon>Flavobacteriia</taxon>
        <taxon>Flavobacteriales</taxon>
        <taxon>Flavobacteriaceae</taxon>
        <taxon>Flavobacterium</taxon>
    </lineage>
</organism>
<dbReference type="InterPro" id="IPR046167">
    <property type="entry name" value="DUF6169"/>
</dbReference>
<comment type="caution">
    <text evidence="1">The sequence shown here is derived from an EMBL/GenBank/DDBJ whole genome shotgun (WGS) entry which is preliminary data.</text>
</comment>
<dbReference type="Pfam" id="PF19666">
    <property type="entry name" value="DUF6169"/>
    <property type="match status" value="1"/>
</dbReference>
<evidence type="ECO:0000313" key="1">
    <source>
        <dbReference type="EMBL" id="KGO91768.1"/>
    </source>
</evidence>
<sequence length="169" mass="19882">MKEELNLPCPYKVTLDTQTFIYSFITKNLIEYNVTFADSVYLFDGTSARHHITKVYTLNIEKMSLIKEPLDLDVRKTIDGIITHFFNDPENSIIYLCDAGDKKELLRRNKFNDWYAKSHYKNEVSKIDESIIVDQDTIYYTCLLYHNQNPFKEALQNSYNEVIASLKDK</sequence>
<protein>
    <submittedName>
        <fullName evidence="1">Uncharacterized protein</fullName>
    </submittedName>
</protein>
<proteinExistence type="predicted"/>
<name>A0A0A2MJX4_9FLAO</name>
<dbReference type="OrthoDB" id="955741at2"/>
<keyword evidence="2" id="KW-1185">Reference proteome</keyword>
<dbReference type="AlphaFoldDB" id="A0A0A2MJX4"/>
<dbReference type="RefSeq" id="WP_026989799.1">
    <property type="nucleotide sequence ID" value="NZ_AUGP01000002.1"/>
</dbReference>
<gene>
    <name evidence="1" type="ORF">Q766_16130</name>
</gene>
<dbReference type="Proteomes" id="UP000030111">
    <property type="component" value="Unassembled WGS sequence"/>
</dbReference>